<sequence length="70" mass="8075">MIRKGSKFRDKHNGEIFVVKQINNITTKNYVLKPVNKKNTTARISTPEWGLLYDNLEQIKNGTNNKTKGK</sequence>
<dbReference type="EMBL" id="MN738897">
    <property type="protein sequence ID" value="QHT30388.1"/>
    <property type="molecule type" value="Genomic_DNA"/>
</dbReference>
<accession>A0A6C0EN01</accession>
<name>A0A6C0EN01_9ZZZZ</name>
<evidence type="ECO:0000313" key="1">
    <source>
        <dbReference type="EMBL" id="QHT30388.1"/>
    </source>
</evidence>
<dbReference type="AlphaFoldDB" id="A0A6C0EN01"/>
<organism evidence="1">
    <name type="scientific">viral metagenome</name>
    <dbReference type="NCBI Taxonomy" id="1070528"/>
    <lineage>
        <taxon>unclassified sequences</taxon>
        <taxon>metagenomes</taxon>
        <taxon>organismal metagenomes</taxon>
    </lineage>
</organism>
<protein>
    <submittedName>
        <fullName evidence="1">Uncharacterized protein</fullName>
    </submittedName>
</protein>
<reference evidence="1" key="1">
    <citation type="journal article" date="2020" name="Nature">
        <title>Giant virus diversity and host interactions through global metagenomics.</title>
        <authorList>
            <person name="Schulz F."/>
            <person name="Roux S."/>
            <person name="Paez-Espino D."/>
            <person name="Jungbluth S."/>
            <person name="Walsh D.A."/>
            <person name="Denef V.J."/>
            <person name="McMahon K.D."/>
            <person name="Konstantinidis K.T."/>
            <person name="Eloe-Fadrosh E.A."/>
            <person name="Kyrpides N.C."/>
            <person name="Woyke T."/>
        </authorList>
    </citation>
    <scope>NUCLEOTIDE SEQUENCE</scope>
    <source>
        <strain evidence="1">GVMAG-M-3300009149-34</strain>
    </source>
</reference>
<proteinExistence type="predicted"/>